<protein>
    <submittedName>
        <fullName evidence="2">Uncharacterized protein</fullName>
    </submittedName>
</protein>
<keyword evidence="3" id="KW-1185">Reference proteome</keyword>
<dbReference type="Proteomes" id="UP001303373">
    <property type="component" value="Chromosome 9"/>
</dbReference>
<feature type="region of interest" description="Disordered" evidence="1">
    <location>
        <begin position="39"/>
        <end position="61"/>
    </location>
</feature>
<evidence type="ECO:0000313" key="3">
    <source>
        <dbReference type="Proteomes" id="UP001303373"/>
    </source>
</evidence>
<name>A0AAQ3MA54_9PEZI</name>
<evidence type="ECO:0000313" key="2">
    <source>
        <dbReference type="EMBL" id="WPH02801.1"/>
    </source>
</evidence>
<accession>A0AAQ3MA54</accession>
<proteinExistence type="predicted"/>
<gene>
    <name evidence="2" type="ORF">R9X50_00566900</name>
</gene>
<evidence type="ECO:0000256" key="1">
    <source>
        <dbReference type="SAM" id="MobiDB-lite"/>
    </source>
</evidence>
<sequence length="666" mass="75740">MLSRSLARTLGTNIRTSASSQSCRICLCTCGSAFVQQSLPPKYPSRQDRRVKSTARSHPATRIKMHWKKDGGAPDRTSSDERTDMIIRAELSKVANAMGVDVSQIENFMTDFKVLAEKRRYDGTVDLDKFKLLANAHGLDPWTLQGGWTLHLVGTIYGYDHRLDRKEAAETLHYTLSAVGNLTTTTMILQRAMKREKRRPGTLRSAALLRVRSDLQMLAHEASEFTALVLEGKLAQFLGNEPHAIELWGRAMDDAVQACKNEGIRLQQLKSGQQPENDGRISPVFAEDFDLTTPWIDLALAHYARFVRFSEKGDSKKAADEHEKAYEVTKIGCELDDPTSHYIAAEYFREVDADGNKLYTSEWLYHITKAAASAHVVAQYRLAEYYTNTVWKYIDDEPPQSVKPTPFDSYPVVKSESTMWQNVRTFLGMKNDSNEQDSKPSDAMFKSAIFPHTAEGRWTLAKEWLMTCISYTYAPGHLLHAQMCLKEKLWADAKAPASAVNMTNERYTYANRDDYITNTPIEGKAEISTFEEIRNPFYDPKRAYQDIRCVFFAISAVSHKDRILQQHKQQERRKAFGRTSGFDDETDLTESNATQIGVPPEISYFLRFSTVYDSWVEDVDRLEREARAICEEQKWDIYDDQGALLYKHGLGVEKKTQEIAAGGRGR</sequence>
<dbReference type="EMBL" id="CP138588">
    <property type="protein sequence ID" value="WPH02801.1"/>
    <property type="molecule type" value="Genomic_DNA"/>
</dbReference>
<reference evidence="2 3" key="1">
    <citation type="submission" date="2023-11" db="EMBL/GenBank/DDBJ databases">
        <title>An acidophilic fungus is an integral part of prey digestion in a carnivorous sundew plant.</title>
        <authorList>
            <person name="Tsai I.J."/>
        </authorList>
    </citation>
    <scope>NUCLEOTIDE SEQUENCE [LARGE SCALE GENOMIC DNA]</scope>
    <source>
        <strain evidence="2">169a</strain>
    </source>
</reference>
<feature type="compositionally biased region" description="Basic residues" evidence="1">
    <location>
        <begin position="52"/>
        <end position="61"/>
    </location>
</feature>
<dbReference type="AlphaFoldDB" id="A0AAQ3MA54"/>
<organism evidence="2 3">
    <name type="scientific">Acrodontium crateriforme</name>
    <dbReference type="NCBI Taxonomy" id="150365"/>
    <lineage>
        <taxon>Eukaryota</taxon>
        <taxon>Fungi</taxon>
        <taxon>Dikarya</taxon>
        <taxon>Ascomycota</taxon>
        <taxon>Pezizomycotina</taxon>
        <taxon>Dothideomycetes</taxon>
        <taxon>Dothideomycetidae</taxon>
        <taxon>Mycosphaerellales</taxon>
        <taxon>Teratosphaeriaceae</taxon>
        <taxon>Acrodontium</taxon>
    </lineage>
</organism>